<keyword evidence="5" id="KW-1185">Reference proteome</keyword>
<dbReference type="NCBIfam" id="TIGR00377">
    <property type="entry name" value="ant_ant_sig"/>
    <property type="match status" value="1"/>
</dbReference>
<evidence type="ECO:0000256" key="1">
    <source>
        <dbReference type="ARBA" id="ARBA00009013"/>
    </source>
</evidence>
<organism evidence="4 5">
    <name type="scientific">Actinacidiphila acididurans</name>
    <dbReference type="NCBI Taxonomy" id="2784346"/>
    <lineage>
        <taxon>Bacteria</taxon>
        <taxon>Bacillati</taxon>
        <taxon>Actinomycetota</taxon>
        <taxon>Actinomycetes</taxon>
        <taxon>Kitasatosporales</taxon>
        <taxon>Streptomycetaceae</taxon>
        <taxon>Actinacidiphila</taxon>
    </lineage>
</organism>
<dbReference type="PROSITE" id="PS50801">
    <property type="entry name" value="STAS"/>
    <property type="match status" value="1"/>
</dbReference>
<dbReference type="Pfam" id="PF01740">
    <property type="entry name" value="STAS"/>
    <property type="match status" value="1"/>
</dbReference>
<feature type="domain" description="STAS" evidence="3">
    <location>
        <begin position="5"/>
        <end position="114"/>
    </location>
</feature>
<evidence type="ECO:0000256" key="2">
    <source>
        <dbReference type="RuleBase" id="RU003749"/>
    </source>
</evidence>
<dbReference type="RefSeq" id="WP_205354878.1">
    <property type="nucleotide sequence ID" value="NZ_JADKYB010000001.1"/>
</dbReference>
<dbReference type="PANTHER" id="PTHR33495:SF2">
    <property type="entry name" value="ANTI-SIGMA FACTOR ANTAGONIST TM_1081-RELATED"/>
    <property type="match status" value="1"/>
</dbReference>
<name>A0ABS2TI06_9ACTN</name>
<proteinExistence type="inferred from homology"/>
<dbReference type="Proteomes" id="UP000749040">
    <property type="component" value="Unassembled WGS sequence"/>
</dbReference>
<accession>A0ABS2TI06</accession>
<dbReference type="InterPro" id="IPR002645">
    <property type="entry name" value="STAS_dom"/>
</dbReference>
<dbReference type="SUPFAM" id="SSF52091">
    <property type="entry name" value="SpoIIaa-like"/>
    <property type="match status" value="1"/>
</dbReference>
<reference evidence="4 5" key="1">
    <citation type="submission" date="2021-01" db="EMBL/GenBank/DDBJ databases">
        <title>Streptomyces acididurans sp. nov., isolated from a peat swamp forest soil.</title>
        <authorList>
            <person name="Chantavorakit T."/>
            <person name="Duangmal K."/>
        </authorList>
    </citation>
    <scope>NUCLEOTIDE SEQUENCE [LARGE SCALE GENOMIC DNA]</scope>
    <source>
        <strain evidence="4 5">KK5PA1</strain>
    </source>
</reference>
<dbReference type="PANTHER" id="PTHR33495">
    <property type="entry name" value="ANTI-SIGMA FACTOR ANTAGONIST TM_1081-RELATED-RELATED"/>
    <property type="match status" value="1"/>
</dbReference>
<dbReference type="InterPro" id="IPR036513">
    <property type="entry name" value="STAS_dom_sf"/>
</dbReference>
<comment type="similarity">
    <text evidence="1 2">Belongs to the anti-sigma-factor antagonist family.</text>
</comment>
<gene>
    <name evidence="4" type="ORF">ITX44_00175</name>
</gene>
<dbReference type="CDD" id="cd07043">
    <property type="entry name" value="STAS_anti-anti-sigma_factors"/>
    <property type="match status" value="1"/>
</dbReference>
<evidence type="ECO:0000313" key="5">
    <source>
        <dbReference type="Proteomes" id="UP000749040"/>
    </source>
</evidence>
<sequence length="115" mass="12276">MRHDDSPLPDESRRVSVVIAGETLDFVTAPALFEAITTRLSPATPNVVVDFSRTSFMDSSGINALLRAHRLVQAAGGWMRLSAVAEPVLSPLQIVGLDEILSIYPTVEAACADAV</sequence>
<dbReference type="Gene3D" id="3.30.750.24">
    <property type="entry name" value="STAS domain"/>
    <property type="match status" value="1"/>
</dbReference>
<dbReference type="EMBL" id="JADKYB010000001">
    <property type="protein sequence ID" value="MBM9502980.1"/>
    <property type="molecule type" value="Genomic_DNA"/>
</dbReference>
<protein>
    <recommendedName>
        <fullName evidence="2">Anti-sigma factor antagonist</fullName>
    </recommendedName>
</protein>
<comment type="caution">
    <text evidence="4">The sequence shown here is derived from an EMBL/GenBank/DDBJ whole genome shotgun (WGS) entry which is preliminary data.</text>
</comment>
<dbReference type="InterPro" id="IPR003658">
    <property type="entry name" value="Anti-sigma_ant"/>
</dbReference>
<evidence type="ECO:0000313" key="4">
    <source>
        <dbReference type="EMBL" id="MBM9502980.1"/>
    </source>
</evidence>
<evidence type="ECO:0000259" key="3">
    <source>
        <dbReference type="PROSITE" id="PS50801"/>
    </source>
</evidence>